<dbReference type="SUPFAM" id="SSF48498">
    <property type="entry name" value="Tetracyclin repressor-like, C-terminal domain"/>
    <property type="match status" value="1"/>
</dbReference>
<keyword evidence="1" id="KW-0805">Transcription regulation</keyword>
<protein>
    <recommendedName>
        <fullName evidence="4">HTH tetR-type domain-containing protein</fullName>
    </recommendedName>
</protein>
<proteinExistence type="predicted"/>
<dbReference type="InterPro" id="IPR050109">
    <property type="entry name" value="HTH-type_TetR-like_transc_reg"/>
</dbReference>
<organism evidence="5">
    <name type="scientific">bioreactor metagenome</name>
    <dbReference type="NCBI Taxonomy" id="1076179"/>
    <lineage>
        <taxon>unclassified sequences</taxon>
        <taxon>metagenomes</taxon>
        <taxon>ecological metagenomes</taxon>
    </lineage>
</organism>
<dbReference type="InterPro" id="IPR009057">
    <property type="entry name" value="Homeodomain-like_sf"/>
</dbReference>
<dbReference type="PRINTS" id="PR00455">
    <property type="entry name" value="HTHTETR"/>
</dbReference>
<reference evidence="5" key="1">
    <citation type="submission" date="2019-08" db="EMBL/GenBank/DDBJ databases">
        <authorList>
            <person name="Kucharzyk K."/>
            <person name="Murdoch R.W."/>
            <person name="Higgins S."/>
            <person name="Loffler F."/>
        </authorList>
    </citation>
    <scope>NUCLEOTIDE SEQUENCE</scope>
</reference>
<feature type="domain" description="HTH tetR-type" evidence="4">
    <location>
        <begin position="1"/>
        <end position="60"/>
    </location>
</feature>
<dbReference type="Gene3D" id="1.10.10.60">
    <property type="entry name" value="Homeodomain-like"/>
    <property type="match status" value="1"/>
</dbReference>
<dbReference type="InterPro" id="IPR036271">
    <property type="entry name" value="Tet_transcr_reg_TetR-rel_C_sf"/>
</dbReference>
<dbReference type="GO" id="GO:0000976">
    <property type="term" value="F:transcription cis-regulatory region binding"/>
    <property type="evidence" value="ECO:0007669"/>
    <property type="project" value="TreeGrafter"/>
</dbReference>
<accession>A0A645C6J9</accession>
<evidence type="ECO:0000256" key="2">
    <source>
        <dbReference type="ARBA" id="ARBA00023125"/>
    </source>
</evidence>
<comment type="caution">
    <text evidence="5">The sequence shown here is derived from an EMBL/GenBank/DDBJ whole genome shotgun (WGS) entry which is preliminary data.</text>
</comment>
<keyword evidence="3" id="KW-0804">Transcription</keyword>
<sequence>MDRKEEVLEVAFRLFAERGYQLTMSDIADRVGIKTPSLYSHFKNKDEIISLMVEKLVGELFDRMDLALDASKDLGCGGTLKNTFYTAMQFNDYDRLRVYRRLPFIEREDLRDRCIGIMRDRETAFIVRLIGVILEGIRTGEIHEVVEGSVIALFMSVLQGNLDGKILYINHMDVNEFIEKSWECFWNGIKTHV</sequence>
<evidence type="ECO:0000259" key="4">
    <source>
        <dbReference type="PROSITE" id="PS50977"/>
    </source>
</evidence>
<evidence type="ECO:0000313" key="5">
    <source>
        <dbReference type="EMBL" id="MPM69574.1"/>
    </source>
</evidence>
<dbReference type="EMBL" id="VSSQ01022957">
    <property type="protein sequence ID" value="MPM69574.1"/>
    <property type="molecule type" value="Genomic_DNA"/>
</dbReference>
<dbReference type="PROSITE" id="PS50977">
    <property type="entry name" value="HTH_TETR_2"/>
    <property type="match status" value="1"/>
</dbReference>
<dbReference type="Pfam" id="PF00440">
    <property type="entry name" value="TetR_N"/>
    <property type="match status" value="1"/>
</dbReference>
<evidence type="ECO:0000256" key="3">
    <source>
        <dbReference type="ARBA" id="ARBA00023163"/>
    </source>
</evidence>
<dbReference type="PANTHER" id="PTHR30055">
    <property type="entry name" value="HTH-TYPE TRANSCRIPTIONAL REGULATOR RUTR"/>
    <property type="match status" value="1"/>
</dbReference>
<evidence type="ECO:0000256" key="1">
    <source>
        <dbReference type="ARBA" id="ARBA00023015"/>
    </source>
</evidence>
<dbReference type="AlphaFoldDB" id="A0A645C6J9"/>
<dbReference type="SUPFAM" id="SSF46689">
    <property type="entry name" value="Homeodomain-like"/>
    <property type="match status" value="1"/>
</dbReference>
<keyword evidence="2" id="KW-0238">DNA-binding</keyword>
<dbReference type="InterPro" id="IPR001647">
    <property type="entry name" value="HTH_TetR"/>
</dbReference>
<dbReference type="GO" id="GO:0003700">
    <property type="term" value="F:DNA-binding transcription factor activity"/>
    <property type="evidence" value="ECO:0007669"/>
    <property type="project" value="TreeGrafter"/>
</dbReference>
<dbReference type="Gene3D" id="1.10.357.10">
    <property type="entry name" value="Tetracycline Repressor, domain 2"/>
    <property type="match status" value="1"/>
</dbReference>
<dbReference type="PANTHER" id="PTHR30055:SF238">
    <property type="entry name" value="MYCOFACTOCIN BIOSYNTHESIS TRANSCRIPTIONAL REGULATOR MFTR-RELATED"/>
    <property type="match status" value="1"/>
</dbReference>
<gene>
    <name evidence="5" type="ORF">SDC9_116522</name>
</gene>
<name>A0A645C6J9_9ZZZZ</name>